<feature type="compositionally biased region" description="Basic and acidic residues" evidence="1">
    <location>
        <begin position="347"/>
        <end position="367"/>
    </location>
</feature>
<feature type="region of interest" description="Disordered" evidence="1">
    <location>
        <begin position="333"/>
        <end position="380"/>
    </location>
</feature>
<protein>
    <submittedName>
        <fullName evidence="2">Uncharacterized protein</fullName>
    </submittedName>
</protein>
<comment type="caution">
    <text evidence="2">The sequence shown here is derived from an EMBL/GenBank/DDBJ whole genome shotgun (WGS) entry which is preliminary data.</text>
</comment>
<accession>A0A066XLY8</accession>
<evidence type="ECO:0000313" key="3">
    <source>
        <dbReference type="Proteomes" id="UP000027238"/>
    </source>
</evidence>
<sequence length="380" mass="43373">MDTYSDTETVIAVDVDRTSGHSTNISADPGESIHDGNGTVWIRDDFPLWGVQANELLGADRSLIESLDRRHRKEACDLRYEEEPRHGSSYIRNIKPITKYTVTNKGMDLVIREASKVTYAIEYLKKICIYKAGYYIMCNTILAVSTTHTTGCELEDVDENKSINPIKFKCFYKDKSNTLIEHHLAFECTYISIMGFIEEAYVLDKVTGESMRGTIFSARHQLLYEQANNKPSDAHENMDMYKDGRDRNLQVGQQARHVQVQGLKVDPEGEQEEDCDDGHGHGQDLARGLMYERNIHTYADKTRAYRSDGPKHYILAAYHTKYKDGDLSMNLLKNKNPAGDNVRNHRQLPESRRESDHVPGHDLKQGRDLVVNKPRSTLKT</sequence>
<organism evidence="2 3">
    <name type="scientific">Colletotrichum sublineola</name>
    <name type="common">Sorghum anthracnose fungus</name>
    <dbReference type="NCBI Taxonomy" id="1173701"/>
    <lineage>
        <taxon>Eukaryota</taxon>
        <taxon>Fungi</taxon>
        <taxon>Dikarya</taxon>
        <taxon>Ascomycota</taxon>
        <taxon>Pezizomycotina</taxon>
        <taxon>Sordariomycetes</taxon>
        <taxon>Hypocreomycetidae</taxon>
        <taxon>Glomerellales</taxon>
        <taxon>Glomerellaceae</taxon>
        <taxon>Colletotrichum</taxon>
        <taxon>Colletotrichum graminicola species complex</taxon>
    </lineage>
</organism>
<gene>
    <name evidence="2" type="ORF">CSUB01_11614</name>
</gene>
<dbReference type="EMBL" id="JMSE01000899">
    <property type="protein sequence ID" value="KDN66741.1"/>
    <property type="molecule type" value="Genomic_DNA"/>
</dbReference>
<keyword evidence="3" id="KW-1185">Reference proteome</keyword>
<dbReference type="AlphaFoldDB" id="A0A066XLY8"/>
<evidence type="ECO:0000313" key="2">
    <source>
        <dbReference type="EMBL" id="KDN66741.1"/>
    </source>
</evidence>
<evidence type="ECO:0000256" key="1">
    <source>
        <dbReference type="SAM" id="MobiDB-lite"/>
    </source>
</evidence>
<proteinExistence type="predicted"/>
<name>A0A066XLY8_COLSU</name>
<reference evidence="3" key="1">
    <citation type="journal article" date="2014" name="Genome Announc.">
        <title>Draft genome sequence of Colletotrichum sublineola, a destructive pathogen of cultivated sorghum.</title>
        <authorList>
            <person name="Baroncelli R."/>
            <person name="Sanz-Martin J.M."/>
            <person name="Rech G.E."/>
            <person name="Sukno S.A."/>
            <person name="Thon M.R."/>
        </authorList>
    </citation>
    <scope>NUCLEOTIDE SEQUENCE [LARGE SCALE GENOMIC DNA]</scope>
    <source>
        <strain evidence="3">TX430BB</strain>
    </source>
</reference>
<dbReference type="HOGENOM" id="CLU_727642_0_0_1"/>
<dbReference type="Proteomes" id="UP000027238">
    <property type="component" value="Unassembled WGS sequence"/>
</dbReference>